<dbReference type="InterPro" id="IPR022742">
    <property type="entry name" value="Hydrolase_4"/>
</dbReference>
<dbReference type="Proteomes" id="UP000186104">
    <property type="component" value="Chromosome"/>
</dbReference>
<organism evidence="2 3">
    <name type="scientific">Dietzia timorensis</name>
    <dbReference type="NCBI Taxonomy" id="499555"/>
    <lineage>
        <taxon>Bacteria</taxon>
        <taxon>Bacillati</taxon>
        <taxon>Actinomycetota</taxon>
        <taxon>Actinomycetes</taxon>
        <taxon>Mycobacteriales</taxon>
        <taxon>Dietziaceae</taxon>
        <taxon>Dietzia</taxon>
    </lineage>
</organism>
<dbReference type="InterPro" id="IPR029058">
    <property type="entry name" value="AB_hydrolase_fold"/>
</dbReference>
<dbReference type="AlphaFoldDB" id="A0A173LMV8"/>
<evidence type="ECO:0000259" key="1">
    <source>
        <dbReference type="Pfam" id="PF12146"/>
    </source>
</evidence>
<feature type="domain" description="Serine aminopeptidase S33" evidence="1">
    <location>
        <begin position="76"/>
        <end position="291"/>
    </location>
</feature>
<dbReference type="InterPro" id="IPR051044">
    <property type="entry name" value="MAG_DAG_Lipase"/>
</dbReference>
<evidence type="ECO:0000313" key="3">
    <source>
        <dbReference type="Proteomes" id="UP000186104"/>
    </source>
</evidence>
<protein>
    <recommendedName>
        <fullName evidence="1">Serine aminopeptidase S33 domain-containing protein</fullName>
    </recommendedName>
</protein>
<dbReference type="STRING" id="499555.BJL86_1836"/>
<dbReference type="KEGG" id="dtm:BJL86_1836"/>
<dbReference type="EMBL" id="CP015961">
    <property type="protein sequence ID" value="ANI92607.1"/>
    <property type="molecule type" value="Genomic_DNA"/>
</dbReference>
<accession>A0A173LMV8</accession>
<proteinExistence type="predicted"/>
<dbReference type="OrthoDB" id="9801217at2"/>
<dbReference type="Pfam" id="PF12146">
    <property type="entry name" value="Hydrolase_4"/>
    <property type="match status" value="1"/>
</dbReference>
<evidence type="ECO:0000313" key="2">
    <source>
        <dbReference type="EMBL" id="ANI92607.1"/>
    </source>
</evidence>
<gene>
    <name evidence="2" type="ORF">BJL86_1836</name>
</gene>
<dbReference type="PANTHER" id="PTHR11614">
    <property type="entry name" value="PHOSPHOLIPASE-RELATED"/>
    <property type="match status" value="1"/>
</dbReference>
<keyword evidence="3" id="KW-1185">Reference proteome</keyword>
<dbReference type="SUPFAM" id="SSF53474">
    <property type="entry name" value="alpha/beta-Hydrolases"/>
    <property type="match status" value="1"/>
</dbReference>
<dbReference type="Gene3D" id="3.40.50.1820">
    <property type="entry name" value="alpha/beta hydrolase"/>
    <property type="match status" value="1"/>
</dbReference>
<name>A0A173LMV8_9ACTN</name>
<sequence>MCGRYRGGVQGISHHALDADKTPRTGKTGDAVLGDWGSDRLGADFSALSIDLGDDPEGEGPITATLVRYDPALREDPRAVVLWVHGFTDYFFHSHVAERLADESIATYGLDLRKCGRSLRPGMSAHYSTNLARYGDELDAAIAAIRADTSAPIVPICHSTGGLIVPLWLANRQDAGAPADIAGLVLNSPWLEFDVDAFVPFKASRIMPAVDALIAALGTLVPKRVLPLPTNETYGSSLSSSRLGEFDYERALKPIDSAGVRPGWLAAVRRGQLRLQKGLGLDLPVLMLRSERSSRWRTDADLILDVRSMKKFGPSISRRLTDAPLAGARHDVMLSTIGVREKAVAELIDWMDANSIGV</sequence>
<reference evidence="2 3" key="1">
    <citation type="submission" date="2016-06" db="EMBL/GenBank/DDBJ databases">
        <title>Complete genome sequence of a saline-alkali tolerant type strain Dietzia timorensis ID05-A0528T.</title>
        <authorList>
            <person name="Wu X."/>
        </authorList>
    </citation>
    <scope>NUCLEOTIDE SEQUENCE [LARGE SCALE GENOMIC DNA]</scope>
    <source>
        <strain evidence="2 3">ID05-A0528</strain>
    </source>
</reference>